<dbReference type="Gene3D" id="3.40.50.2300">
    <property type="match status" value="1"/>
</dbReference>
<dbReference type="InterPro" id="IPR009057">
    <property type="entry name" value="Homeodomain-like_sf"/>
</dbReference>
<dbReference type="OrthoDB" id="342399at2"/>
<gene>
    <name evidence="11" type="ORF">DFP95_113107</name>
</gene>
<name>A0A3D9I4G2_9BACL</name>
<evidence type="ECO:0000313" key="11">
    <source>
        <dbReference type="EMBL" id="RED56634.1"/>
    </source>
</evidence>
<accession>A0A3D9I4G2</accession>
<comment type="caution">
    <text evidence="11">The sequence shown here is derived from an EMBL/GenBank/DDBJ whole genome shotgun (WGS) entry which is preliminary data.</text>
</comment>
<keyword evidence="4" id="KW-0902">Two-component regulatory system</keyword>
<dbReference type="SMART" id="SM00342">
    <property type="entry name" value="HTH_ARAC"/>
    <property type="match status" value="1"/>
</dbReference>
<evidence type="ECO:0000256" key="5">
    <source>
        <dbReference type="ARBA" id="ARBA00023015"/>
    </source>
</evidence>
<evidence type="ECO:0000256" key="6">
    <source>
        <dbReference type="ARBA" id="ARBA00023125"/>
    </source>
</evidence>
<dbReference type="PANTHER" id="PTHR42713">
    <property type="entry name" value="HISTIDINE KINASE-RELATED"/>
    <property type="match status" value="1"/>
</dbReference>
<dbReference type="InterPro" id="IPR018060">
    <property type="entry name" value="HTH_AraC"/>
</dbReference>
<dbReference type="GO" id="GO:0003700">
    <property type="term" value="F:DNA-binding transcription factor activity"/>
    <property type="evidence" value="ECO:0007669"/>
    <property type="project" value="InterPro"/>
</dbReference>
<sequence>MYHVMLVDDEAGVRNSIRAKIDWESAGFVIAYEASGGEEALHMLAEAVVRPDIVISDIRMPKMDGIAFIRACKAAYPELRVIVLSGYSEFDYMKSAIQLGVKDYLLKPVVRAELLSLLGKLEGELKEERLLEGERQREKVQLNQQLRLMQEHFLLQLVKEEGVSESAVRDRLHHLQLANLDGESLSLRFATLEMRLPPGRLRSWEGRRDLLQLAFRMLCRETADKREDVYPFYDVGHPSMMFFLLVETGSKESGDAAAEQFVRELRRNAATYLRLESVGGIGEPVRGWREAKNGYASCMLAWSRGTVEGSAAASTQREALDWAQSFTAETERKLIHAIETLDRQALSAQLLELFPPDRDMPMFAFTFLALRVILTFGSLAKKFELGDSSLQQVLWNCQASIATYRSRGEVLAQIERLADLVMGAVRSSRTSSGQLQAEAVRKYVDENYPYELTLSQLAGMFHMNETYLSGLFKQNAGLTFSDYLTRLRMTRAAELLSGTDLKLTDIAMLVGYSSSSYFSTSFKKYYGCSPKEYREVRQKTNEI</sequence>
<dbReference type="CDD" id="cd17536">
    <property type="entry name" value="REC_YesN-like"/>
    <property type="match status" value="1"/>
</dbReference>
<feature type="domain" description="Response regulatory" evidence="10">
    <location>
        <begin position="3"/>
        <end position="122"/>
    </location>
</feature>
<protein>
    <submittedName>
        <fullName evidence="11">Two-component system response regulator YesN</fullName>
    </submittedName>
</protein>
<dbReference type="InterPro" id="IPR020449">
    <property type="entry name" value="Tscrpt_reg_AraC-type_HTH"/>
</dbReference>
<dbReference type="InterPro" id="IPR018062">
    <property type="entry name" value="HTH_AraC-typ_CS"/>
</dbReference>
<evidence type="ECO:0000256" key="8">
    <source>
        <dbReference type="PROSITE-ProRule" id="PRU00169"/>
    </source>
</evidence>
<dbReference type="PANTHER" id="PTHR42713:SF3">
    <property type="entry name" value="TRANSCRIPTIONAL REGULATORY PROTEIN HPTR"/>
    <property type="match status" value="1"/>
</dbReference>
<evidence type="ECO:0000313" key="12">
    <source>
        <dbReference type="Proteomes" id="UP000256869"/>
    </source>
</evidence>
<dbReference type="PROSITE" id="PS00041">
    <property type="entry name" value="HTH_ARAC_FAMILY_1"/>
    <property type="match status" value="1"/>
</dbReference>
<dbReference type="EMBL" id="QRDY01000013">
    <property type="protein sequence ID" value="RED56634.1"/>
    <property type="molecule type" value="Genomic_DNA"/>
</dbReference>
<dbReference type="SUPFAM" id="SSF46689">
    <property type="entry name" value="Homeodomain-like"/>
    <property type="match status" value="2"/>
</dbReference>
<dbReference type="PROSITE" id="PS01124">
    <property type="entry name" value="HTH_ARAC_FAMILY_2"/>
    <property type="match status" value="1"/>
</dbReference>
<dbReference type="PRINTS" id="PR00032">
    <property type="entry name" value="HTHARAC"/>
</dbReference>
<comment type="subcellular location">
    <subcellularLocation>
        <location evidence="1">Cytoplasm</location>
    </subcellularLocation>
</comment>
<feature type="domain" description="HTH araC/xylS-type" evidence="9">
    <location>
        <begin position="438"/>
        <end position="536"/>
    </location>
</feature>
<dbReference type="GO" id="GO:0000160">
    <property type="term" value="P:phosphorelay signal transduction system"/>
    <property type="evidence" value="ECO:0007669"/>
    <property type="project" value="UniProtKB-KW"/>
</dbReference>
<keyword evidence="6" id="KW-0238">DNA-binding</keyword>
<proteinExistence type="predicted"/>
<evidence type="ECO:0000256" key="7">
    <source>
        <dbReference type="ARBA" id="ARBA00023163"/>
    </source>
</evidence>
<dbReference type="AlphaFoldDB" id="A0A3D9I4G2"/>
<dbReference type="GO" id="GO:0043565">
    <property type="term" value="F:sequence-specific DNA binding"/>
    <property type="evidence" value="ECO:0007669"/>
    <property type="project" value="InterPro"/>
</dbReference>
<keyword evidence="5" id="KW-0805">Transcription regulation</keyword>
<keyword evidence="2" id="KW-0963">Cytoplasm</keyword>
<keyword evidence="3 8" id="KW-0597">Phosphoprotein</keyword>
<dbReference type="Gene3D" id="1.10.10.60">
    <property type="entry name" value="Homeodomain-like"/>
    <property type="match status" value="2"/>
</dbReference>
<dbReference type="InterPro" id="IPR011006">
    <property type="entry name" value="CheY-like_superfamily"/>
</dbReference>
<dbReference type="Pfam" id="PF12833">
    <property type="entry name" value="HTH_18"/>
    <property type="match status" value="1"/>
</dbReference>
<dbReference type="SMART" id="SM00448">
    <property type="entry name" value="REC"/>
    <property type="match status" value="1"/>
</dbReference>
<evidence type="ECO:0000256" key="4">
    <source>
        <dbReference type="ARBA" id="ARBA00023012"/>
    </source>
</evidence>
<organism evidence="11 12">
    <name type="scientific">Cohnella lupini</name>
    <dbReference type="NCBI Taxonomy" id="1294267"/>
    <lineage>
        <taxon>Bacteria</taxon>
        <taxon>Bacillati</taxon>
        <taxon>Bacillota</taxon>
        <taxon>Bacilli</taxon>
        <taxon>Bacillales</taxon>
        <taxon>Paenibacillaceae</taxon>
        <taxon>Cohnella</taxon>
    </lineage>
</organism>
<keyword evidence="12" id="KW-1185">Reference proteome</keyword>
<dbReference type="Proteomes" id="UP000256869">
    <property type="component" value="Unassembled WGS sequence"/>
</dbReference>
<dbReference type="InterPro" id="IPR051552">
    <property type="entry name" value="HptR"/>
</dbReference>
<evidence type="ECO:0000256" key="2">
    <source>
        <dbReference type="ARBA" id="ARBA00022490"/>
    </source>
</evidence>
<dbReference type="PROSITE" id="PS50110">
    <property type="entry name" value="RESPONSE_REGULATORY"/>
    <property type="match status" value="1"/>
</dbReference>
<dbReference type="RefSeq" id="WP_115994440.1">
    <property type="nucleotide sequence ID" value="NZ_QRDY01000013.1"/>
</dbReference>
<dbReference type="SUPFAM" id="SSF52172">
    <property type="entry name" value="CheY-like"/>
    <property type="match status" value="1"/>
</dbReference>
<evidence type="ECO:0000259" key="9">
    <source>
        <dbReference type="PROSITE" id="PS01124"/>
    </source>
</evidence>
<feature type="modified residue" description="4-aspartylphosphate" evidence="8">
    <location>
        <position position="57"/>
    </location>
</feature>
<dbReference type="InterPro" id="IPR001789">
    <property type="entry name" value="Sig_transdc_resp-reg_receiver"/>
</dbReference>
<keyword evidence="7" id="KW-0804">Transcription</keyword>
<evidence type="ECO:0000259" key="10">
    <source>
        <dbReference type="PROSITE" id="PS50110"/>
    </source>
</evidence>
<evidence type="ECO:0000256" key="3">
    <source>
        <dbReference type="ARBA" id="ARBA00022553"/>
    </source>
</evidence>
<dbReference type="Pfam" id="PF00072">
    <property type="entry name" value="Response_reg"/>
    <property type="match status" value="1"/>
</dbReference>
<evidence type="ECO:0000256" key="1">
    <source>
        <dbReference type="ARBA" id="ARBA00004496"/>
    </source>
</evidence>
<reference evidence="11 12" key="1">
    <citation type="submission" date="2018-07" db="EMBL/GenBank/DDBJ databases">
        <title>Genomic Encyclopedia of Type Strains, Phase III (KMG-III): the genomes of soil and plant-associated and newly described type strains.</title>
        <authorList>
            <person name="Whitman W."/>
        </authorList>
    </citation>
    <scope>NUCLEOTIDE SEQUENCE [LARGE SCALE GENOMIC DNA]</scope>
    <source>
        <strain evidence="11 12">CECT 8236</strain>
    </source>
</reference>
<dbReference type="GO" id="GO:0005737">
    <property type="term" value="C:cytoplasm"/>
    <property type="evidence" value="ECO:0007669"/>
    <property type="project" value="UniProtKB-SubCell"/>
</dbReference>